<dbReference type="VEuPathDB" id="FungiDB:EYZ11_007351"/>
<comment type="caution">
    <text evidence="1">The sequence shown here is derived from an EMBL/GenBank/DDBJ whole genome shotgun (WGS) entry which is preliminary data.</text>
</comment>
<proteinExistence type="predicted"/>
<gene>
    <name evidence="1" type="ORF">EYZ11_007351</name>
</gene>
<accession>A0A4S3JDK4</accession>
<evidence type="ECO:0000313" key="1">
    <source>
        <dbReference type="EMBL" id="THC93172.1"/>
    </source>
</evidence>
<dbReference type="EMBL" id="SOSA01000282">
    <property type="protein sequence ID" value="THC93172.1"/>
    <property type="molecule type" value="Genomic_DNA"/>
</dbReference>
<sequence>MSMFFRLAGSLTKTIEQALALAAIPVLTVVTYTGFAIPKRYMLGCREYSCADFVPWVLDMTALRLTSTYVQQRVPLLDPG</sequence>
<reference evidence="1 2" key="1">
    <citation type="submission" date="2019-03" db="EMBL/GenBank/DDBJ databases">
        <title>The genome sequence of a newly discovered highly antifungal drug resistant Aspergillus species, Aspergillus tanneri NIH 1004.</title>
        <authorList>
            <person name="Mounaud S."/>
            <person name="Singh I."/>
            <person name="Joardar V."/>
            <person name="Pakala S."/>
            <person name="Pakala S."/>
            <person name="Venepally P."/>
            <person name="Hoover J."/>
            <person name="Nierman W."/>
            <person name="Chung J."/>
            <person name="Losada L."/>
        </authorList>
    </citation>
    <scope>NUCLEOTIDE SEQUENCE [LARGE SCALE GENOMIC DNA]</scope>
    <source>
        <strain evidence="1 2">NIH1004</strain>
    </source>
</reference>
<protein>
    <submittedName>
        <fullName evidence="1">Uncharacterized protein</fullName>
    </submittedName>
</protein>
<organism evidence="1 2">
    <name type="scientific">Aspergillus tanneri</name>
    <dbReference type="NCBI Taxonomy" id="1220188"/>
    <lineage>
        <taxon>Eukaryota</taxon>
        <taxon>Fungi</taxon>
        <taxon>Dikarya</taxon>
        <taxon>Ascomycota</taxon>
        <taxon>Pezizomycotina</taxon>
        <taxon>Eurotiomycetes</taxon>
        <taxon>Eurotiomycetidae</taxon>
        <taxon>Eurotiales</taxon>
        <taxon>Aspergillaceae</taxon>
        <taxon>Aspergillus</taxon>
        <taxon>Aspergillus subgen. Circumdati</taxon>
    </lineage>
</organism>
<dbReference type="Proteomes" id="UP000308092">
    <property type="component" value="Unassembled WGS sequence"/>
</dbReference>
<keyword evidence="2" id="KW-1185">Reference proteome</keyword>
<dbReference type="AlphaFoldDB" id="A0A4S3JDK4"/>
<evidence type="ECO:0000313" key="2">
    <source>
        <dbReference type="Proteomes" id="UP000308092"/>
    </source>
</evidence>
<name>A0A4S3JDK4_9EURO</name>